<dbReference type="InterPro" id="IPR003819">
    <property type="entry name" value="TauD/TfdA-like"/>
</dbReference>
<dbReference type="PANTHER" id="PTHR10696">
    <property type="entry name" value="GAMMA-BUTYROBETAINE HYDROXYLASE-RELATED"/>
    <property type="match status" value="1"/>
</dbReference>
<dbReference type="EMBL" id="JAOXML010000003">
    <property type="protein sequence ID" value="MCV4376114.1"/>
    <property type="molecule type" value="Genomic_DNA"/>
</dbReference>
<dbReference type="GO" id="GO:0051213">
    <property type="term" value="F:dioxygenase activity"/>
    <property type="evidence" value="ECO:0007669"/>
    <property type="project" value="UniProtKB-KW"/>
</dbReference>
<dbReference type="SUPFAM" id="SSF51197">
    <property type="entry name" value="Clavaminate synthase-like"/>
    <property type="match status" value="1"/>
</dbReference>
<protein>
    <submittedName>
        <fullName evidence="5">TauD/TfdA family dioxygenase</fullName>
    </submittedName>
</protein>
<dbReference type="Gene3D" id="3.60.130.10">
    <property type="entry name" value="Clavaminate synthase-like"/>
    <property type="match status" value="1"/>
</dbReference>
<gene>
    <name evidence="5" type="ORF">OH718_05840</name>
</gene>
<sequence>MSLLHCKPLPWRGQSVLDNSRKFGQSLEAALSHLANGQSLNSPSFESLRKEIHLELESKSGVVYHPSERLAQLDYDAFRSVFEAFCLWLGVPAPINKSGDYIKEVSDAGVRDSINAPQRGHMTNQELAFHCDRADITVLCCWSTAEQGGEFRLRSSSDVITGVEKKHPHLKKLLRDPIPHDLRGEGDESYCHLPLLVDEENSFVFRYIRKFNDSVVRHGVELPDGVQRLLDSVEDEINEDNAYAEVVFQKGTLVLLNNHTTLHMRTDFKDSAAQRRCLLRCWLGSEFTRPLPESFRPIFHSVEAGNPRGGVR</sequence>
<keyword evidence="5" id="KW-0223">Dioxygenase</keyword>
<keyword evidence="3" id="KW-0045">Antibiotic biosynthesis</keyword>
<accession>A0ABT3BTD3</accession>
<reference evidence="5 6" key="1">
    <citation type="submission" date="2022-10" db="EMBL/GenBank/DDBJ databases">
        <title>Characterization of Pseudomonas capsici strains from pepper and tomato in Georgia.</title>
        <authorList>
            <person name="Zhao M."/>
            <person name="Dutta B."/>
        </authorList>
    </citation>
    <scope>NUCLEOTIDE SEQUENCE [LARGE SCALE GENOMIC DNA]</scope>
    <source>
        <strain evidence="5 6">Pc20-5</strain>
    </source>
</reference>
<keyword evidence="6" id="KW-1185">Reference proteome</keyword>
<dbReference type="Pfam" id="PF02668">
    <property type="entry name" value="TauD"/>
    <property type="match status" value="1"/>
</dbReference>
<organism evidence="5 6">
    <name type="scientific">Pseudomonas capsici</name>
    <dbReference type="NCBI Taxonomy" id="2810614"/>
    <lineage>
        <taxon>Bacteria</taxon>
        <taxon>Pseudomonadati</taxon>
        <taxon>Pseudomonadota</taxon>
        <taxon>Gammaproteobacteria</taxon>
        <taxon>Pseudomonadales</taxon>
        <taxon>Pseudomonadaceae</taxon>
        <taxon>Pseudomonas</taxon>
    </lineage>
</organism>
<evidence type="ECO:0000256" key="2">
    <source>
        <dbReference type="ARBA" id="ARBA00023002"/>
    </source>
</evidence>
<comment type="cofactor">
    <cofactor evidence="1">
        <name>Fe(2+)</name>
        <dbReference type="ChEBI" id="CHEBI:29033"/>
    </cofactor>
</comment>
<evidence type="ECO:0000313" key="6">
    <source>
        <dbReference type="Proteomes" id="UP001207294"/>
    </source>
</evidence>
<dbReference type="Proteomes" id="UP001207294">
    <property type="component" value="Unassembled WGS sequence"/>
</dbReference>
<dbReference type="InterPro" id="IPR050411">
    <property type="entry name" value="AlphaKG_dependent_hydroxylases"/>
</dbReference>
<dbReference type="InterPro" id="IPR042098">
    <property type="entry name" value="TauD-like_sf"/>
</dbReference>
<evidence type="ECO:0000256" key="1">
    <source>
        <dbReference type="ARBA" id="ARBA00001954"/>
    </source>
</evidence>
<dbReference type="RefSeq" id="WP_122372889.1">
    <property type="nucleotide sequence ID" value="NZ_JAOXME010000001.1"/>
</dbReference>
<evidence type="ECO:0000259" key="4">
    <source>
        <dbReference type="Pfam" id="PF02668"/>
    </source>
</evidence>
<name>A0ABT3BTD3_9PSED</name>
<keyword evidence="2" id="KW-0560">Oxidoreductase</keyword>
<evidence type="ECO:0000313" key="5">
    <source>
        <dbReference type="EMBL" id="MCV4376114.1"/>
    </source>
</evidence>
<comment type="caution">
    <text evidence="5">The sequence shown here is derived from an EMBL/GenBank/DDBJ whole genome shotgun (WGS) entry which is preliminary data.</text>
</comment>
<feature type="domain" description="TauD/TfdA-like" evidence="4">
    <location>
        <begin position="81"/>
        <end position="282"/>
    </location>
</feature>
<dbReference type="PANTHER" id="PTHR10696:SF56">
    <property type="entry name" value="TAUD_TFDA-LIKE DOMAIN-CONTAINING PROTEIN"/>
    <property type="match status" value="1"/>
</dbReference>
<proteinExistence type="predicted"/>
<evidence type="ECO:0000256" key="3">
    <source>
        <dbReference type="ARBA" id="ARBA00023194"/>
    </source>
</evidence>